<evidence type="ECO:0000259" key="2">
    <source>
        <dbReference type="PROSITE" id="PS50006"/>
    </source>
</evidence>
<dbReference type="InterPro" id="IPR008984">
    <property type="entry name" value="SMAD_FHA_dom_sf"/>
</dbReference>
<dbReference type="Gene3D" id="2.60.200.20">
    <property type="match status" value="1"/>
</dbReference>
<feature type="region of interest" description="Disordered" evidence="1">
    <location>
        <begin position="1"/>
        <end position="80"/>
    </location>
</feature>
<dbReference type="PROSITE" id="PS50006">
    <property type="entry name" value="FHA_DOMAIN"/>
    <property type="match status" value="1"/>
</dbReference>
<feature type="compositionally biased region" description="Polar residues" evidence="1">
    <location>
        <begin position="710"/>
        <end position="721"/>
    </location>
</feature>
<dbReference type="Pfam" id="PF00498">
    <property type="entry name" value="FHA"/>
    <property type="match status" value="1"/>
</dbReference>
<dbReference type="OrthoDB" id="444265at2759"/>
<comment type="caution">
    <text evidence="3">The sequence shown here is derived from an EMBL/GenBank/DDBJ whole genome shotgun (WGS) entry which is preliminary data.</text>
</comment>
<dbReference type="PANTHER" id="PTHR23308">
    <property type="entry name" value="NUCLEAR INHIBITOR OF PROTEIN PHOSPHATASE-1"/>
    <property type="match status" value="1"/>
</dbReference>
<feature type="compositionally biased region" description="Basic and acidic residues" evidence="1">
    <location>
        <begin position="364"/>
        <end position="386"/>
    </location>
</feature>
<feature type="region of interest" description="Disordered" evidence="1">
    <location>
        <begin position="672"/>
        <end position="721"/>
    </location>
</feature>
<reference evidence="3" key="1">
    <citation type="submission" date="2020-07" db="EMBL/GenBank/DDBJ databases">
        <title>Ethylene signaling mediates host invasion by parasitic plants.</title>
        <authorList>
            <person name="Yoshida S."/>
        </authorList>
    </citation>
    <scope>NUCLEOTIDE SEQUENCE</scope>
    <source>
        <strain evidence="3">Okayama</strain>
    </source>
</reference>
<feature type="compositionally biased region" description="Pro residues" evidence="1">
    <location>
        <begin position="1"/>
        <end position="12"/>
    </location>
</feature>
<dbReference type="Proteomes" id="UP000653305">
    <property type="component" value="Unassembled WGS sequence"/>
</dbReference>
<evidence type="ECO:0000313" key="4">
    <source>
        <dbReference type="Proteomes" id="UP000653305"/>
    </source>
</evidence>
<dbReference type="InterPro" id="IPR050923">
    <property type="entry name" value="Cell_Proc_Reg/RNA_Proc"/>
</dbReference>
<keyword evidence="4" id="KW-1185">Reference proteome</keyword>
<feature type="domain" description="FHA" evidence="2">
    <location>
        <begin position="110"/>
        <end position="160"/>
    </location>
</feature>
<feature type="compositionally biased region" description="Polar residues" evidence="1">
    <location>
        <begin position="33"/>
        <end position="44"/>
    </location>
</feature>
<dbReference type="SUPFAM" id="SSF49879">
    <property type="entry name" value="SMAD/FHA domain"/>
    <property type="match status" value="1"/>
</dbReference>
<feature type="compositionally biased region" description="Basic and acidic residues" evidence="1">
    <location>
        <begin position="59"/>
        <end position="68"/>
    </location>
</feature>
<dbReference type="InterPro" id="IPR000253">
    <property type="entry name" value="FHA_dom"/>
</dbReference>
<dbReference type="AlphaFoldDB" id="A0A830D3W3"/>
<name>A0A830D3W3_9LAMI</name>
<dbReference type="EMBL" id="BMAC01000657">
    <property type="protein sequence ID" value="GFQ01092.1"/>
    <property type="molecule type" value="Genomic_DNA"/>
</dbReference>
<accession>A0A830D3W3</accession>
<evidence type="ECO:0000313" key="3">
    <source>
        <dbReference type="EMBL" id="GFQ01092.1"/>
    </source>
</evidence>
<protein>
    <submittedName>
        <fullName evidence="3">Kanadaptin</fullName>
    </submittedName>
</protein>
<dbReference type="SMART" id="SM00240">
    <property type="entry name" value="FHA"/>
    <property type="match status" value="1"/>
</dbReference>
<feature type="region of interest" description="Disordered" evidence="1">
    <location>
        <begin position="469"/>
        <end position="538"/>
    </location>
</feature>
<feature type="compositionally biased region" description="Low complexity" evidence="1">
    <location>
        <begin position="45"/>
        <end position="57"/>
    </location>
</feature>
<feature type="region of interest" description="Disordered" evidence="1">
    <location>
        <begin position="613"/>
        <end position="637"/>
    </location>
</feature>
<proteinExistence type="predicted"/>
<dbReference type="CDD" id="cd22677">
    <property type="entry name" value="FHA_Kanadaptin"/>
    <property type="match status" value="1"/>
</dbReference>
<dbReference type="FunFam" id="2.60.200.20:FF:000053">
    <property type="entry name" value="Os06g0275900 protein"/>
    <property type="match status" value="1"/>
</dbReference>
<feature type="compositionally biased region" description="Basic and acidic residues" evidence="1">
    <location>
        <begin position="510"/>
        <end position="538"/>
    </location>
</feature>
<evidence type="ECO:0000256" key="1">
    <source>
        <dbReference type="SAM" id="MobiDB-lite"/>
    </source>
</evidence>
<feature type="compositionally biased region" description="Basic and acidic residues" evidence="1">
    <location>
        <begin position="13"/>
        <end position="30"/>
    </location>
</feature>
<sequence>MDPPLPENPSPPEPEREAAEPSENHQREPELNPSPSDTTENHAQSSNSTDNSSNDASADAEKKLERRNRNAAVPYTIPPWSGPPGHHFSFEVLKDGAIVDQFDVNKKGAYMFGRVDLCDFVLDHPTISRFHAVVQFKSNGGMYLYDLGSTHGTSINKSQVKKRVYVDLHVGDVIRFGQSTRLYIFQGPSDLMPPEADLKSLRKAKVRLDRQDMEASLLRAKVEASRADGISWGMGEDAVEENEEDVEEITWQTYKGQLTDKQEKTRDKVIKRLEKIAHMKKEIDAIRAKDIAQGGLSQGQQTQIARNEQRIAQIMEELENLEETLNESIQESLGARAGKSSRGKKKGPMEEDEEDYISDDDEFYDRTKKSSKNKSGENKSVETADSLLDKKDALIKQIEDKEKLLLAEDNKPAEINEATETGDALDTYMSAVSSQLVSDSKEKLQKEMSTLQSELDRILYLLKIADPAGEAARKRESKAQNHQTIVKKKPSPQKSQNPAPEGGPSVIKSNQEKPTVDEAKSEPNVKKEELESINDKTEAAVYTVAKPQWLGAVKDIQKKPEITQTVPVDTTQETTDHQFVDYKDRGKIVNKTDSLSVDQGIEDAAPGLIIRKRKQVEKSKAVEAEESEETNGSEFKAEDAVALLLKHSRGCHASEDEDGAISEGIVIENEVKKDGRKAKKSKRVLGPERPSFVSEPDDSTWVPPEGQSGDGRTSLNDRFGY</sequence>
<gene>
    <name evidence="3" type="ORF">PHJA_002253100</name>
</gene>
<organism evidence="3 4">
    <name type="scientific">Phtheirospermum japonicum</name>
    <dbReference type="NCBI Taxonomy" id="374723"/>
    <lineage>
        <taxon>Eukaryota</taxon>
        <taxon>Viridiplantae</taxon>
        <taxon>Streptophyta</taxon>
        <taxon>Embryophyta</taxon>
        <taxon>Tracheophyta</taxon>
        <taxon>Spermatophyta</taxon>
        <taxon>Magnoliopsida</taxon>
        <taxon>eudicotyledons</taxon>
        <taxon>Gunneridae</taxon>
        <taxon>Pentapetalae</taxon>
        <taxon>asterids</taxon>
        <taxon>lamiids</taxon>
        <taxon>Lamiales</taxon>
        <taxon>Orobanchaceae</taxon>
        <taxon>Orobanchaceae incertae sedis</taxon>
        <taxon>Phtheirospermum</taxon>
    </lineage>
</organism>
<feature type="compositionally biased region" description="Basic residues" evidence="1">
    <location>
        <begin position="674"/>
        <end position="683"/>
    </location>
</feature>
<feature type="region of interest" description="Disordered" evidence="1">
    <location>
        <begin position="331"/>
        <end position="386"/>
    </location>
</feature>
<feature type="compositionally biased region" description="Acidic residues" evidence="1">
    <location>
        <begin position="350"/>
        <end position="363"/>
    </location>
</feature>